<evidence type="ECO:0000313" key="14">
    <source>
        <dbReference type="EMBL" id="KAG5857793.1"/>
    </source>
</evidence>
<feature type="domain" description="G-protein coupled receptors family 1 profile" evidence="13">
    <location>
        <begin position="7"/>
        <end position="251"/>
    </location>
</feature>
<evidence type="ECO:0000256" key="6">
    <source>
        <dbReference type="ARBA" id="ARBA00023136"/>
    </source>
</evidence>
<evidence type="ECO:0000256" key="1">
    <source>
        <dbReference type="ARBA" id="ARBA00004651"/>
    </source>
</evidence>
<keyword evidence="7" id="KW-1015">Disulfide bond</keyword>
<dbReference type="SUPFAM" id="SSF81321">
    <property type="entry name" value="Family A G protein-coupled receptor-like"/>
    <property type="match status" value="1"/>
</dbReference>
<dbReference type="PRINTS" id="PR01157">
    <property type="entry name" value="P2YPURNOCPTR"/>
</dbReference>
<keyword evidence="2" id="KW-1003">Cell membrane</keyword>
<keyword evidence="15" id="KW-1185">Reference proteome</keyword>
<dbReference type="PANTHER" id="PTHR24234">
    <property type="entry name" value="LYSOPHOSPHATIDIC ACID RECEPTOR 5/SPHINGOSYLPHOSPHORYLCHOLINE RECEPTOR"/>
    <property type="match status" value="1"/>
</dbReference>
<keyword evidence="3 11" id="KW-0812">Transmembrane</keyword>
<dbReference type="PANTHER" id="PTHR24234:SF15">
    <property type="entry name" value="G PROTEIN-COUPLED RECEPTOR 65"/>
    <property type="match status" value="1"/>
</dbReference>
<dbReference type="EMBL" id="JAFIRN010000001">
    <property type="protein sequence ID" value="KAG5857793.1"/>
    <property type="molecule type" value="Genomic_DNA"/>
</dbReference>
<keyword evidence="5 11" id="KW-0297">G-protein coupled receptor</keyword>
<evidence type="ECO:0000256" key="7">
    <source>
        <dbReference type="ARBA" id="ARBA00023157"/>
    </source>
</evidence>
<dbReference type="GO" id="GO:0005886">
    <property type="term" value="C:plasma membrane"/>
    <property type="evidence" value="ECO:0007669"/>
    <property type="project" value="UniProtKB-SubCell"/>
</dbReference>
<organism evidence="14 15">
    <name type="scientific">Anguilla anguilla</name>
    <name type="common">European freshwater eel</name>
    <name type="synonym">Muraena anguilla</name>
    <dbReference type="NCBI Taxonomy" id="7936"/>
    <lineage>
        <taxon>Eukaryota</taxon>
        <taxon>Metazoa</taxon>
        <taxon>Chordata</taxon>
        <taxon>Craniata</taxon>
        <taxon>Vertebrata</taxon>
        <taxon>Euteleostomi</taxon>
        <taxon>Actinopterygii</taxon>
        <taxon>Neopterygii</taxon>
        <taxon>Teleostei</taxon>
        <taxon>Anguilliformes</taxon>
        <taxon>Anguillidae</taxon>
        <taxon>Anguilla</taxon>
    </lineage>
</organism>
<gene>
    <name evidence="14" type="ORF">ANANG_G00023150</name>
</gene>
<protein>
    <recommendedName>
        <fullName evidence="13">G-protein coupled receptors family 1 profile domain-containing protein</fullName>
    </recommendedName>
</protein>
<evidence type="ECO:0000256" key="5">
    <source>
        <dbReference type="ARBA" id="ARBA00023040"/>
    </source>
</evidence>
<accession>A0A9D3N0T4</accession>
<dbReference type="PROSITE" id="PS00237">
    <property type="entry name" value="G_PROTEIN_RECEP_F1_1"/>
    <property type="match status" value="1"/>
</dbReference>
<dbReference type="PRINTS" id="PR00237">
    <property type="entry name" value="GPCRRHODOPSN"/>
</dbReference>
<keyword evidence="10 11" id="KW-0807">Transducer</keyword>
<evidence type="ECO:0000256" key="9">
    <source>
        <dbReference type="ARBA" id="ARBA00023180"/>
    </source>
</evidence>
<keyword evidence="9" id="KW-0325">Glycoprotein</keyword>
<feature type="transmembrane region" description="Helical" evidence="12">
    <location>
        <begin position="25"/>
        <end position="47"/>
    </location>
</feature>
<evidence type="ECO:0000256" key="10">
    <source>
        <dbReference type="ARBA" id="ARBA00023224"/>
    </source>
</evidence>
<reference evidence="14" key="1">
    <citation type="submission" date="2021-01" db="EMBL/GenBank/DDBJ databases">
        <title>A chromosome-scale assembly of European eel, Anguilla anguilla.</title>
        <authorList>
            <person name="Henkel C."/>
            <person name="Jong-Raadsen S.A."/>
            <person name="Dufour S."/>
            <person name="Weltzien F.-A."/>
            <person name="Palstra A.P."/>
            <person name="Pelster B."/>
            <person name="Spaink H.P."/>
            <person name="Van Den Thillart G.E."/>
            <person name="Jansen H."/>
            <person name="Zahm M."/>
            <person name="Klopp C."/>
            <person name="Cedric C."/>
            <person name="Louis A."/>
            <person name="Berthelot C."/>
            <person name="Parey E."/>
            <person name="Roest Crollius H."/>
            <person name="Montfort J."/>
            <person name="Robinson-Rechavi M."/>
            <person name="Bucao C."/>
            <person name="Bouchez O."/>
            <person name="Gislard M."/>
            <person name="Lluch J."/>
            <person name="Milhes M."/>
            <person name="Lampietro C."/>
            <person name="Lopez Roques C."/>
            <person name="Donnadieu C."/>
            <person name="Braasch I."/>
            <person name="Desvignes T."/>
            <person name="Postlethwait J."/>
            <person name="Bobe J."/>
            <person name="Guiguen Y."/>
            <person name="Dirks R."/>
        </authorList>
    </citation>
    <scope>NUCLEOTIDE SEQUENCE</scope>
    <source>
        <strain evidence="14">Tag_6206</strain>
        <tissue evidence="14">Liver</tissue>
    </source>
</reference>
<evidence type="ECO:0000256" key="8">
    <source>
        <dbReference type="ARBA" id="ARBA00023170"/>
    </source>
</evidence>
<evidence type="ECO:0000259" key="13">
    <source>
        <dbReference type="PROSITE" id="PS50262"/>
    </source>
</evidence>
<evidence type="ECO:0000256" key="4">
    <source>
        <dbReference type="ARBA" id="ARBA00022989"/>
    </source>
</evidence>
<dbReference type="PROSITE" id="PS50262">
    <property type="entry name" value="G_PROTEIN_RECEP_F1_2"/>
    <property type="match status" value="1"/>
</dbReference>
<feature type="transmembrane region" description="Helical" evidence="12">
    <location>
        <begin position="191"/>
        <end position="215"/>
    </location>
</feature>
<dbReference type="Gene3D" id="1.20.1070.10">
    <property type="entry name" value="Rhodopsin 7-helix transmembrane proteins"/>
    <property type="match status" value="1"/>
</dbReference>
<dbReference type="AlphaFoldDB" id="A0A9D3N0T4"/>
<feature type="transmembrane region" description="Helical" evidence="12">
    <location>
        <begin position="106"/>
        <end position="128"/>
    </location>
</feature>
<dbReference type="Proteomes" id="UP001044222">
    <property type="component" value="Unassembled WGS sequence"/>
</dbReference>
<feature type="transmembrane region" description="Helical" evidence="12">
    <location>
        <begin position="148"/>
        <end position="170"/>
    </location>
</feature>
<comment type="subcellular location">
    <subcellularLocation>
        <location evidence="1">Cell membrane</location>
        <topology evidence="1">Multi-pass membrane protein</topology>
    </subcellularLocation>
</comment>
<comment type="similarity">
    <text evidence="11">Belongs to the G-protein coupled receptor 1 family.</text>
</comment>
<evidence type="ECO:0000256" key="2">
    <source>
        <dbReference type="ARBA" id="ARBA00022475"/>
    </source>
</evidence>
<comment type="caution">
    <text evidence="14">The sequence shown here is derived from an EMBL/GenBank/DDBJ whole genome shotgun (WGS) entry which is preliminary data.</text>
</comment>
<proteinExistence type="inferred from homology"/>
<dbReference type="InterPro" id="IPR017452">
    <property type="entry name" value="GPCR_Rhodpsn_7TM"/>
</dbReference>
<name>A0A9D3N0T4_ANGAN</name>
<dbReference type="Pfam" id="PF00001">
    <property type="entry name" value="7tm_1"/>
    <property type="match status" value="1"/>
</dbReference>
<evidence type="ECO:0000313" key="15">
    <source>
        <dbReference type="Proteomes" id="UP001044222"/>
    </source>
</evidence>
<keyword evidence="8 11" id="KW-0675">Receptor</keyword>
<keyword evidence="4 12" id="KW-1133">Transmembrane helix</keyword>
<evidence type="ECO:0000256" key="3">
    <source>
        <dbReference type="ARBA" id="ARBA00022692"/>
    </source>
</evidence>
<evidence type="ECO:0000256" key="12">
    <source>
        <dbReference type="SAM" id="Phobius"/>
    </source>
</evidence>
<feature type="transmembrane region" description="Helical" evidence="12">
    <location>
        <begin position="67"/>
        <end position="85"/>
    </location>
</feature>
<keyword evidence="6 12" id="KW-0472">Membrane</keyword>
<dbReference type="GO" id="GO:0004930">
    <property type="term" value="F:G protein-coupled receptor activity"/>
    <property type="evidence" value="ECO:0007669"/>
    <property type="project" value="UniProtKB-KW"/>
</dbReference>
<evidence type="ECO:0000256" key="11">
    <source>
        <dbReference type="RuleBase" id="RU000688"/>
    </source>
</evidence>
<dbReference type="InterPro" id="IPR000276">
    <property type="entry name" value="GPCR_Rhodpsn"/>
</dbReference>
<sequence length="282" mass="32252">MLLGLPSNCFSLYVSWQHIRQKNEIGVYLFNLALADIFFIMVGPIWVDYMQKDQWIHGQFLCNLTIFLIYTNYYTSSTLLCCISVDRYLAVVYPLKNPVLREVKTAFCVTVTVWLFTIAFNAATMSTQEYYNDDGSCFDTYPMPEGQATVSVIRFLVGFLFPALLIAFCCQGIHRAARANKATDRLERRRIAMLMGAMTLTLWLCFGPIHVVLLLRALREKECQDASRFSVPFKVSIALSSLNCLADPLLYCFVTKSAKSEITRAVAFIQRKRKKNMTRQPS</sequence>